<comment type="caution">
    <text evidence="3">The sequence shown here is derived from an EMBL/GenBank/DDBJ whole genome shotgun (WGS) entry which is preliminary data.</text>
</comment>
<evidence type="ECO:0000313" key="3">
    <source>
        <dbReference type="EMBL" id="MEN1761316.1"/>
    </source>
</evidence>
<organism evidence="3 4">
    <name type="scientific">Anoxynatronum sibiricum</name>
    <dbReference type="NCBI Taxonomy" id="210623"/>
    <lineage>
        <taxon>Bacteria</taxon>
        <taxon>Bacillati</taxon>
        <taxon>Bacillota</taxon>
        <taxon>Clostridia</taxon>
        <taxon>Eubacteriales</taxon>
        <taxon>Clostridiaceae</taxon>
        <taxon>Anoxynatronum</taxon>
    </lineage>
</organism>
<dbReference type="EMBL" id="JBCITM010000014">
    <property type="protein sequence ID" value="MEN1761316.1"/>
    <property type="molecule type" value="Genomic_DNA"/>
</dbReference>
<name>A0ABU9VVW8_9CLOT</name>
<dbReference type="InterPro" id="IPR044946">
    <property type="entry name" value="Restrct_endonuc_typeI_TRD_sf"/>
</dbReference>
<keyword evidence="4" id="KW-1185">Reference proteome</keyword>
<dbReference type="Proteomes" id="UP001407405">
    <property type="component" value="Unassembled WGS sequence"/>
</dbReference>
<gene>
    <name evidence="3" type="ORF">AAIG11_12560</name>
</gene>
<dbReference type="RefSeq" id="WP_343186615.1">
    <property type="nucleotide sequence ID" value="NZ_JBCITM010000014.1"/>
</dbReference>
<dbReference type="SUPFAM" id="SSF116734">
    <property type="entry name" value="DNA methylase specificity domain"/>
    <property type="match status" value="1"/>
</dbReference>
<keyword evidence="2" id="KW-0238">DNA-binding</keyword>
<accession>A0ABU9VVW8</accession>
<evidence type="ECO:0000313" key="4">
    <source>
        <dbReference type="Proteomes" id="UP001407405"/>
    </source>
</evidence>
<sequence length="259" mass="28925">MKKLGEVAIIYRGRLIRKEELSPEGNIAVLSVAHVTPGWVRLPGEGDQDRIPENDEDMTRYQVLPGDVVITSRGTQLRAGVYREMSGHENATRKNGPAQHQKQPSAVILSANLTGLRFQDEVFAEYANIFFNSPQGVHQLTTLSEGTSGINLGKKQLESLLIPWHSREIMAAMAARYQNALQAREAAIIQAARDWKVACDEVNALFDETQEKAFGDVTEEATRLLNVWQRVQTIVPTKKMAPKPKVSKKAKDRLLIELD</sequence>
<dbReference type="Gene3D" id="3.90.220.20">
    <property type="entry name" value="DNA methylase specificity domains"/>
    <property type="match status" value="1"/>
</dbReference>
<evidence type="ECO:0000256" key="2">
    <source>
        <dbReference type="ARBA" id="ARBA00023125"/>
    </source>
</evidence>
<protein>
    <submittedName>
        <fullName evidence="3">Uncharacterized protein</fullName>
    </submittedName>
</protein>
<keyword evidence="1" id="KW-0680">Restriction system</keyword>
<proteinExistence type="predicted"/>
<evidence type="ECO:0000256" key="1">
    <source>
        <dbReference type="ARBA" id="ARBA00022747"/>
    </source>
</evidence>
<reference evidence="3 4" key="1">
    <citation type="submission" date="2024-04" db="EMBL/GenBank/DDBJ databases">
        <title>Genome sequencing and metabolic network reconstruction of aminoacids and betaine degradation by Anoxynatronum sibiricum.</title>
        <authorList>
            <person name="Detkova E.N."/>
            <person name="Boltjanskaja Y.V."/>
            <person name="Mardanov A.V."/>
            <person name="Kevbrin V."/>
        </authorList>
    </citation>
    <scope>NUCLEOTIDE SEQUENCE [LARGE SCALE GENOMIC DNA]</scope>
    <source>
        <strain evidence="3 4">Z-7981</strain>
    </source>
</reference>